<dbReference type="EMBL" id="JYDH01000553">
    <property type="protein sequence ID" value="KRY26134.1"/>
    <property type="molecule type" value="Genomic_DNA"/>
</dbReference>
<organism evidence="1 2">
    <name type="scientific">Trichinella spiralis</name>
    <name type="common">Trichina worm</name>
    <dbReference type="NCBI Taxonomy" id="6334"/>
    <lineage>
        <taxon>Eukaryota</taxon>
        <taxon>Metazoa</taxon>
        <taxon>Ecdysozoa</taxon>
        <taxon>Nematoda</taxon>
        <taxon>Enoplea</taxon>
        <taxon>Dorylaimia</taxon>
        <taxon>Trichinellida</taxon>
        <taxon>Trichinellidae</taxon>
        <taxon>Trichinella</taxon>
    </lineage>
</organism>
<accession>A0A0V1AMV2</accession>
<dbReference type="OrthoDB" id="5918971at2759"/>
<dbReference type="InParanoid" id="A0A0V1AMV2"/>
<dbReference type="AlphaFoldDB" id="A0A0V1AMV2"/>
<name>A0A0V1AMV2_TRISP</name>
<protein>
    <submittedName>
        <fullName evidence="1">Uncharacterized protein</fullName>
    </submittedName>
</protein>
<proteinExistence type="predicted"/>
<comment type="caution">
    <text evidence="1">The sequence shown here is derived from an EMBL/GenBank/DDBJ whole genome shotgun (WGS) entry which is preliminary data.</text>
</comment>
<dbReference type="Proteomes" id="UP000054776">
    <property type="component" value="Unassembled WGS sequence"/>
</dbReference>
<sequence>MRLYISIGTGTVDKLFDKILDNVLGSSRFQQLFCRHIMFSEESDNRNPSNYEGVEGSKYNVHFPLKQIGSKLIQHHLHIKV</sequence>
<evidence type="ECO:0000313" key="2">
    <source>
        <dbReference type="Proteomes" id="UP000054776"/>
    </source>
</evidence>
<keyword evidence="2" id="KW-1185">Reference proteome</keyword>
<reference evidence="1 2" key="1">
    <citation type="submission" date="2015-01" db="EMBL/GenBank/DDBJ databases">
        <title>Evolution of Trichinella species and genotypes.</title>
        <authorList>
            <person name="Korhonen P.K."/>
            <person name="Edoardo P."/>
            <person name="Giuseppe L.R."/>
            <person name="Gasser R.B."/>
        </authorList>
    </citation>
    <scope>NUCLEOTIDE SEQUENCE [LARGE SCALE GENOMIC DNA]</scope>
    <source>
        <strain evidence="1">ISS3</strain>
    </source>
</reference>
<gene>
    <name evidence="1" type="ORF">T01_11823</name>
</gene>
<evidence type="ECO:0000313" key="1">
    <source>
        <dbReference type="EMBL" id="KRY26134.1"/>
    </source>
</evidence>